<dbReference type="EMBL" id="JADGJQ010000012">
    <property type="protein sequence ID" value="KAJ3181406.1"/>
    <property type="molecule type" value="Genomic_DNA"/>
</dbReference>
<organism evidence="1 2">
    <name type="scientific">Geranomyces variabilis</name>
    <dbReference type="NCBI Taxonomy" id="109894"/>
    <lineage>
        <taxon>Eukaryota</taxon>
        <taxon>Fungi</taxon>
        <taxon>Fungi incertae sedis</taxon>
        <taxon>Chytridiomycota</taxon>
        <taxon>Chytridiomycota incertae sedis</taxon>
        <taxon>Chytridiomycetes</taxon>
        <taxon>Spizellomycetales</taxon>
        <taxon>Powellomycetaceae</taxon>
        <taxon>Geranomyces</taxon>
    </lineage>
</organism>
<evidence type="ECO:0000313" key="1">
    <source>
        <dbReference type="EMBL" id="KAJ3181406.1"/>
    </source>
</evidence>
<accession>A0AAD5TN90</accession>
<gene>
    <name evidence="1" type="ORF">HDU87_001012</name>
</gene>
<name>A0AAD5TN90_9FUNG</name>
<proteinExistence type="predicted"/>
<protein>
    <submittedName>
        <fullName evidence="1">Uncharacterized protein</fullName>
    </submittedName>
</protein>
<comment type="caution">
    <text evidence="1">The sequence shown here is derived from an EMBL/GenBank/DDBJ whole genome shotgun (WGS) entry which is preliminary data.</text>
</comment>
<keyword evidence="2" id="KW-1185">Reference proteome</keyword>
<dbReference type="Proteomes" id="UP001212152">
    <property type="component" value="Unassembled WGS sequence"/>
</dbReference>
<evidence type="ECO:0000313" key="2">
    <source>
        <dbReference type="Proteomes" id="UP001212152"/>
    </source>
</evidence>
<sequence length="181" mass="20336">MSSVEIQALSVTVRATADDIKTFVGNIPGLQHVIKKTDASYSHFHFETLYDAAVYDRAEEVRKKLVKKRIEKALNVKHEPVMQFLLSEESWQKCPSIAKAAHMLTCGGLCELWAELGGDEALLPDLFASKDAAYLKRCFEDTALYLQQYAGRPVRTERFFDCHAVITLAKVPGQRLTPTMS</sequence>
<reference evidence="1" key="1">
    <citation type="submission" date="2020-05" db="EMBL/GenBank/DDBJ databases">
        <title>Phylogenomic resolution of chytrid fungi.</title>
        <authorList>
            <person name="Stajich J.E."/>
            <person name="Amses K."/>
            <person name="Simmons R."/>
            <person name="Seto K."/>
            <person name="Myers J."/>
            <person name="Bonds A."/>
            <person name="Quandt C.A."/>
            <person name="Barry K."/>
            <person name="Liu P."/>
            <person name="Grigoriev I."/>
            <person name="Longcore J.E."/>
            <person name="James T.Y."/>
        </authorList>
    </citation>
    <scope>NUCLEOTIDE SEQUENCE</scope>
    <source>
        <strain evidence="1">JEL0379</strain>
    </source>
</reference>
<dbReference type="AlphaFoldDB" id="A0AAD5TN90"/>